<evidence type="ECO:0000256" key="1">
    <source>
        <dbReference type="SAM" id="Phobius"/>
    </source>
</evidence>
<accession>A0A165F2T4</accession>
<sequence length="145" mass="15868">MESGAALRGLSGACDGSFSLRIDFPPLRTRHAHFLPYSPPVHGIAAARRSGVFLGPDSSSIGKAADVIPREADFARTDLYLARISPQGMLGWFRMVMGISVYMHLGILYVNARQITGLDPRGHRHHPLPATTPLRSITGLHHLFF</sequence>
<keyword evidence="1" id="KW-1133">Transmembrane helix</keyword>
<keyword evidence="1" id="KW-0812">Transmembrane</keyword>
<evidence type="ECO:0000313" key="3">
    <source>
        <dbReference type="Proteomes" id="UP000076871"/>
    </source>
</evidence>
<dbReference type="Proteomes" id="UP000076871">
    <property type="component" value="Unassembled WGS sequence"/>
</dbReference>
<dbReference type="GeneID" id="63825606"/>
<keyword evidence="1" id="KW-0472">Membrane</keyword>
<dbReference type="AlphaFoldDB" id="A0A165F2T4"/>
<gene>
    <name evidence="2" type="ORF">LAESUDRAFT_724271</name>
</gene>
<protein>
    <submittedName>
        <fullName evidence="2">Uncharacterized protein</fullName>
    </submittedName>
</protein>
<dbReference type="RefSeq" id="XP_040765994.1">
    <property type="nucleotide sequence ID" value="XM_040908577.1"/>
</dbReference>
<proteinExistence type="predicted"/>
<feature type="transmembrane region" description="Helical" evidence="1">
    <location>
        <begin position="92"/>
        <end position="112"/>
    </location>
</feature>
<reference evidence="2 3" key="1">
    <citation type="journal article" date="2016" name="Mol. Biol. Evol.">
        <title>Comparative Genomics of Early-Diverging Mushroom-Forming Fungi Provides Insights into the Origins of Lignocellulose Decay Capabilities.</title>
        <authorList>
            <person name="Nagy L.G."/>
            <person name="Riley R."/>
            <person name="Tritt A."/>
            <person name="Adam C."/>
            <person name="Daum C."/>
            <person name="Floudas D."/>
            <person name="Sun H."/>
            <person name="Yadav J.S."/>
            <person name="Pangilinan J."/>
            <person name="Larsson K.H."/>
            <person name="Matsuura K."/>
            <person name="Barry K."/>
            <person name="Labutti K."/>
            <person name="Kuo R."/>
            <person name="Ohm R.A."/>
            <person name="Bhattacharya S.S."/>
            <person name="Shirouzu T."/>
            <person name="Yoshinaga Y."/>
            <person name="Martin F.M."/>
            <person name="Grigoriev I.V."/>
            <person name="Hibbett D.S."/>
        </authorList>
    </citation>
    <scope>NUCLEOTIDE SEQUENCE [LARGE SCALE GENOMIC DNA]</scope>
    <source>
        <strain evidence="2 3">93-53</strain>
    </source>
</reference>
<keyword evidence="3" id="KW-1185">Reference proteome</keyword>
<name>A0A165F2T4_9APHY</name>
<organism evidence="2 3">
    <name type="scientific">Laetiporus sulphureus 93-53</name>
    <dbReference type="NCBI Taxonomy" id="1314785"/>
    <lineage>
        <taxon>Eukaryota</taxon>
        <taxon>Fungi</taxon>
        <taxon>Dikarya</taxon>
        <taxon>Basidiomycota</taxon>
        <taxon>Agaricomycotina</taxon>
        <taxon>Agaricomycetes</taxon>
        <taxon>Polyporales</taxon>
        <taxon>Laetiporus</taxon>
    </lineage>
</organism>
<dbReference type="InParanoid" id="A0A165F2T4"/>
<dbReference type="EMBL" id="KV427616">
    <property type="protein sequence ID" value="KZT08254.1"/>
    <property type="molecule type" value="Genomic_DNA"/>
</dbReference>
<evidence type="ECO:0000313" key="2">
    <source>
        <dbReference type="EMBL" id="KZT08254.1"/>
    </source>
</evidence>